<dbReference type="PROSITE" id="PS51063">
    <property type="entry name" value="HTH_CRP_2"/>
    <property type="match status" value="1"/>
</dbReference>
<dbReference type="CDD" id="cd00038">
    <property type="entry name" value="CAP_ED"/>
    <property type="match status" value="1"/>
</dbReference>
<dbReference type="InterPro" id="IPR014710">
    <property type="entry name" value="RmlC-like_jellyroll"/>
</dbReference>
<dbReference type="InterPro" id="IPR018490">
    <property type="entry name" value="cNMP-bd_dom_sf"/>
</dbReference>
<proteinExistence type="predicted"/>
<comment type="caution">
    <text evidence="6">The sequence shown here is derived from an EMBL/GenBank/DDBJ whole genome shotgun (WGS) entry which is preliminary data.</text>
</comment>
<accession>A0A831LBA6</accession>
<dbReference type="InterPro" id="IPR000595">
    <property type="entry name" value="cNMP-bd_dom"/>
</dbReference>
<dbReference type="Pfam" id="PF00027">
    <property type="entry name" value="cNMP_binding"/>
    <property type="match status" value="1"/>
</dbReference>
<dbReference type="SMART" id="SM00100">
    <property type="entry name" value="cNMP"/>
    <property type="match status" value="1"/>
</dbReference>
<dbReference type="PROSITE" id="PS50042">
    <property type="entry name" value="CNMP_BINDING_3"/>
    <property type="match status" value="1"/>
</dbReference>
<dbReference type="EMBL" id="DSDK01000431">
    <property type="protein sequence ID" value="HDR51519.1"/>
    <property type="molecule type" value="Genomic_DNA"/>
</dbReference>
<dbReference type="Gene3D" id="2.60.120.10">
    <property type="entry name" value="Jelly Rolls"/>
    <property type="match status" value="1"/>
</dbReference>
<sequence length="224" mass="25543">MIDYKQLAKCPVFKGLSENESQKLLGEIHYQIKNFKKDDLIAITGEPAINLYIILSGSVRGEMINYSGKTIKIEDIEAPRPLATAFLFGNKNRFPVTVTANTDAIILSIPVTEFLKLLQTNVQVLKNYLNSISSRSQFLSEKLRFLSFKTIREKVAHFLLQQAGDRLHSVELKATQQQLSDLFGVTRPSLGRVLGEMQREKLIIMEKRTVTLLNRQKLHEILRN</sequence>
<evidence type="ECO:0000256" key="3">
    <source>
        <dbReference type="ARBA" id="ARBA00023163"/>
    </source>
</evidence>
<dbReference type="Proteomes" id="UP000886047">
    <property type="component" value="Unassembled WGS sequence"/>
</dbReference>
<protein>
    <submittedName>
        <fullName evidence="6">Crp/Fnr family transcriptional regulator</fullName>
    </submittedName>
</protein>
<evidence type="ECO:0000256" key="2">
    <source>
        <dbReference type="ARBA" id="ARBA00023125"/>
    </source>
</evidence>
<evidence type="ECO:0000259" key="5">
    <source>
        <dbReference type="PROSITE" id="PS51063"/>
    </source>
</evidence>
<gene>
    <name evidence="6" type="ORF">ENN90_07855</name>
</gene>
<reference evidence="6" key="1">
    <citation type="journal article" date="2020" name="mSystems">
        <title>Genome- and Community-Level Interaction Insights into Carbon Utilization and Element Cycling Functions of Hydrothermarchaeota in Hydrothermal Sediment.</title>
        <authorList>
            <person name="Zhou Z."/>
            <person name="Liu Y."/>
            <person name="Xu W."/>
            <person name="Pan J."/>
            <person name="Luo Z.H."/>
            <person name="Li M."/>
        </authorList>
    </citation>
    <scope>NUCLEOTIDE SEQUENCE [LARGE SCALE GENOMIC DNA]</scope>
    <source>
        <strain evidence="6">SpSt-1217</strain>
    </source>
</reference>
<evidence type="ECO:0000256" key="1">
    <source>
        <dbReference type="ARBA" id="ARBA00023015"/>
    </source>
</evidence>
<dbReference type="PANTHER" id="PTHR24567">
    <property type="entry name" value="CRP FAMILY TRANSCRIPTIONAL REGULATORY PROTEIN"/>
    <property type="match status" value="1"/>
</dbReference>
<dbReference type="GO" id="GO:0005829">
    <property type="term" value="C:cytosol"/>
    <property type="evidence" value="ECO:0007669"/>
    <property type="project" value="TreeGrafter"/>
</dbReference>
<dbReference type="SUPFAM" id="SSF51206">
    <property type="entry name" value="cAMP-binding domain-like"/>
    <property type="match status" value="1"/>
</dbReference>
<dbReference type="SMART" id="SM00419">
    <property type="entry name" value="HTH_CRP"/>
    <property type="match status" value="1"/>
</dbReference>
<feature type="domain" description="HTH crp-type" evidence="5">
    <location>
        <begin position="149"/>
        <end position="216"/>
    </location>
</feature>
<feature type="domain" description="Cyclic nucleotide-binding" evidence="4">
    <location>
        <begin position="12"/>
        <end position="135"/>
    </location>
</feature>
<keyword evidence="2" id="KW-0238">DNA-binding</keyword>
<dbReference type="GO" id="GO:0003677">
    <property type="term" value="F:DNA binding"/>
    <property type="evidence" value="ECO:0007669"/>
    <property type="project" value="UniProtKB-KW"/>
</dbReference>
<name>A0A831LBA6_9BACT</name>
<evidence type="ECO:0000313" key="6">
    <source>
        <dbReference type="EMBL" id="HDR51519.1"/>
    </source>
</evidence>
<dbReference type="InterPro" id="IPR036390">
    <property type="entry name" value="WH_DNA-bd_sf"/>
</dbReference>
<dbReference type="AlphaFoldDB" id="A0A831LBA6"/>
<dbReference type="Pfam" id="PF13545">
    <property type="entry name" value="HTH_Crp_2"/>
    <property type="match status" value="1"/>
</dbReference>
<dbReference type="InterPro" id="IPR050397">
    <property type="entry name" value="Env_Response_Regulators"/>
</dbReference>
<keyword evidence="3" id="KW-0804">Transcription</keyword>
<keyword evidence="1" id="KW-0805">Transcription regulation</keyword>
<dbReference type="GO" id="GO:0003700">
    <property type="term" value="F:DNA-binding transcription factor activity"/>
    <property type="evidence" value="ECO:0007669"/>
    <property type="project" value="TreeGrafter"/>
</dbReference>
<dbReference type="PANTHER" id="PTHR24567:SF58">
    <property type="entry name" value="CYCLIC AMP-BINDING REGULATORY PROTEIN"/>
    <property type="match status" value="1"/>
</dbReference>
<organism evidence="6">
    <name type="scientific">Mariniphaga anaerophila</name>
    <dbReference type="NCBI Taxonomy" id="1484053"/>
    <lineage>
        <taxon>Bacteria</taxon>
        <taxon>Pseudomonadati</taxon>
        <taxon>Bacteroidota</taxon>
        <taxon>Bacteroidia</taxon>
        <taxon>Marinilabiliales</taxon>
        <taxon>Prolixibacteraceae</taxon>
        <taxon>Mariniphaga</taxon>
    </lineage>
</organism>
<evidence type="ECO:0000259" key="4">
    <source>
        <dbReference type="PROSITE" id="PS50042"/>
    </source>
</evidence>
<dbReference type="InterPro" id="IPR012318">
    <property type="entry name" value="HTH_CRP"/>
</dbReference>
<dbReference type="SUPFAM" id="SSF46785">
    <property type="entry name" value="Winged helix' DNA-binding domain"/>
    <property type="match status" value="1"/>
</dbReference>